<feature type="transmembrane region" description="Helical" evidence="8">
    <location>
        <begin position="410"/>
        <end position="428"/>
    </location>
</feature>
<keyword evidence="7 8" id="KW-0472">Membrane</keyword>
<dbReference type="CDD" id="cd17367">
    <property type="entry name" value="MFS_KgtP"/>
    <property type="match status" value="1"/>
</dbReference>
<accession>A0A1D9IIL0</accession>
<proteinExistence type="predicted"/>
<keyword evidence="6 8" id="KW-1133">Transmembrane helix</keyword>
<dbReference type="PANTHER" id="PTHR43528:SF5">
    <property type="entry name" value="PROLINE_BETAINE TRANSPORTER"/>
    <property type="match status" value="1"/>
</dbReference>
<reference evidence="11 13" key="2">
    <citation type="submission" date="2017-08" db="EMBL/GenBank/DDBJ databases">
        <authorList>
            <person name="Chaillou S."/>
        </authorList>
    </citation>
    <scope>NUCLEOTIDE SEQUENCE [LARGE SCALE GENOMIC DNA]</scope>
    <source>
        <strain evidence="11 13">MFPA15A1205</strain>
    </source>
</reference>
<evidence type="ECO:0000313" key="10">
    <source>
        <dbReference type="EMBL" id="OZY57878.1"/>
    </source>
</evidence>
<dbReference type="InterPro" id="IPR005828">
    <property type="entry name" value="MFS_sugar_transport-like"/>
</dbReference>
<evidence type="ECO:0000313" key="12">
    <source>
        <dbReference type="Proteomes" id="UP000215788"/>
    </source>
</evidence>
<dbReference type="Gene3D" id="1.20.1250.20">
    <property type="entry name" value="MFS general substrate transporter like domains"/>
    <property type="match status" value="1"/>
</dbReference>
<evidence type="ECO:0000256" key="8">
    <source>
        <dbReference type="SAM" id="Phobius"/>
    </source>
</evidence>
<feature type="domain" description="Major facilitator superfamily (MFS) profile" evidence="9">
    <location>
        <begin position="27"/>
        <end position="432"/>
    </location>
</feature>
<dbReference type="RefSeq" id="WP_047274233.1">
    <property type="nucleotide sequence ID" value="NZ_CAUQZS010000004.1"/>
</dbReference>
<dbReference type="Proteomes" id="UP000219564">
    <property type="component" value="Unassembled WGS sequence"/>
</dbReference>
<dbReference type="FunFam" id="1.20.1250.20:FF:000001">
    <property type="entry name" value="Dicarboxylate MFS transporter"/>
    <property type="match status" value="1"/>
</dbReference>
<dbReference type="InterPro" id="IPR020846">
    <property type="entry name" value="MFS_dom"/>
</dbReference>
<keyword evidence="3" id="KW-1003">Cell membrane</keyword>
<feature type="transmembrane region" description="Helical" evidence="8">
    <location>
        <begin position="316"/>
        <end position="335"/>
    </location>
</feature>
<evidence type="ECO:0000256" key="6">
    <source>
        <dbReference type="ARBA" id="ARBA00022989"/>
    </source>
</evidence>
<organism evidence="10 12">
    <name type="scientific">Pseudomonas lundensis</name>
    <dbReference type="NCBI Taxonomy" id="86185"/>
    <lineage>
        <taxon>Bacteria</taxon>
        <taxon>Pseudomonadati</taxon>
        <taxon>Pseudomonadota</taxon>
        <taxon>Gammaproteobacteria</taxon>
        <taxon>Pseudomonadales</taxon>
        <taxon>Pseudomonadaceae</taxon>
        <taxon>Pseudomonas</taxon>
    </lineage>
</organism>
<name>A0A266N5V9_9PSED</name>
<dbReference type="Pfam" id="PF00083">
    <property type="entry name" value="Sugar_tr"/>
    <property type="match status" value="1"/>
</dbReference>
<feature type="transmembrane region" description="Helical" evidence="8">
    <location>
        <begin position="250"/>
        <end position="267"/>
    </location>
</feature>
<evidence type="ECO:0000256" key="5">
    <source>
        <dbReference type="ARBA" id="ARBA00022847"/>
    </source>
</evidence>
<dbReference type="FunFam" id="1.20.1250.20:FF:000300">
    <property type="entry name" value="Dicarboxylate MFS transporter"/>
    <property type="match status" value="1"/>
</dbReference>
<keyword evidence="5" id="KW-0769">Symport</keyword>
<dbReference type="SUPFAM" id="SSF103473">
    <property type="entry name" value="MFS general substrate transporter"/>
    <property type="match status" value="1"/>
</dbReference>
<dbReference type="InterPro" id="IPR005829">
    <property type="entry name" value="Sugar_transporter_CS"/>
</dbReference>
<dbReference type="AlphaFoldDB" id="A0A266N5V9"/>
<comment type="subcellular location">
    <subcellularLocation>
        <location evidence="1">Cell membrane</location>
        <topology evidence="1">Multi-pass membrane protein</topology>
    </subcellularLocation>
</comment>
<dbReference type="Proteomes" id="UP000215788">
    <property type="component" value="Unassembled WGS sequence"/>
</dbReference>
<dbReference type="PROSITE" id="PS00217">
    <property type="entry name" value="SUGAR_TRANSPORT_2"/>
    <property type="match status" value="1"/>
</dbReference>
<sequence>MDNSSTLPAGSVPATPKEKTTSSRIKSIFSGSVGNMVEWYDWYVYAAFSLYFAKAFFPKGDTTAQLLNTAAIFAVGFLMRPIGGWLMGLYADRKGRKAALMASVLLMCFGSLIIALSPGYETIGVGAPILLVFARLLQGLSVGGEYGTSATYLSEMATKERRGFFSSFQYVTLISGQLIALGVLIVLQQTLTEEQLYSWGWRIPFVIGALCAVVALFLRRGMEETESFNKVKVKPKESAMRTLLRHPKELMTVVGLTMGGTLAFYTYTTYMQKYLVNTVGMSISDSTTISAATLFLFMCLQPLVGGLSDKVGRRPILIAFGVLGTLFTVPILTTLHTITTWWGAFFLIMAALIIVSGYTSINAVVKAELFPTEIRALGVGLPYALTVSIFGGTAEYIALWFKSAGMETGYYWYVTACIACSLFVYATMKDTRKHSRIETD</sequence>
<dbReference type="PANTHER" id="PTHR43528">
    <property type="entry name" value="ALPHA-KETOGLUTARATE PERMEASE"/>
    <property type="match status" value="1"/>
</dbReference>
<dbReference type="GO" id="GO:0005886">
    <property type="term" value="C:plasma membrane"/>
    <property type="evidence" value="ECO:0007669"/>
    <property type="project" value="UniProtKB-SubCell"/>
</dbReference>
<dbReference type="EMBL" id="NQKI01000038">
    <property type="protein sequence ID" value="OZY57878.1"/>
    <property type="molecule type" value="Genomic_DNA"/>
</dbReference>
<feature type="transmembrane region" description="Helical" evidence="8">
    <location>
        <begin position="123"/>
        <end position="143"/>
    </location>
</feature>
<accession>A0A266N5V9</accession>
<dbReference type="EMBL" id="OBKZ01000043">
    <property type="protein sequence ID" value="SOB54020.1"/>
    <property type="molecule type" value="Genomic_DNA"/>
</dbReference>
<feature type="transmembrane region" description="Helical" evidence="8">
    <location>
        <begin position="164"/>
        <end position="187"/>
    </location>
</feature>
<dbReference type="PROSITE" id="PS50850">
    <property type="entry name" value="MFS"/>
    <property type="match status" value="1"/>
</dbReference>
<evidence type="ECO:0000313" key="11">
    <source>
        <dbReference type="EMBL" id="SOB54020.1"/>
    </source>
</evidence>
<protein>
    <submittedName>
        <fullName evidence="11">Alpha-ketoglutarate transporter</fullName>
    </submittedName>
    <submittedName>
        <fullName evidence="10">MFS transporter</fullName>
    </submittedName>
</protein>
<evidence type="ECO:0000256" key="3">
    <source>
        <dbReference type="ARBA" id="ARBA00022475"/>
    </source>
</evidence>
<keyword evidence="4 8" id="KW-0812">Transmembrane</keyword>
<gene>
    <name evidence="11" type="primary">kgtP</name>
    <name evidence="10" type="ORF">CJF39_18985</name>
    <name evidence="11" type="ORF">PLUA15_480010</name>
</gene>
<evidence type="ECO:0000313" key="13">
    <source>
        <dbReference type="Proteomes" id="UP000219564"/>
    </source>
</evidence>
<feature type="transmembrane region" description="Helical" evidence="8">
    <location>
        <begin position="98"/>
        <end position="117"/>
    </location>
</feature>
<feature type="transmembrane region" description="Helical" evidence="8">
    <location>
        <begin position="69"/>
        <end position="91"/>
    </location>
</feature>
<comment type="caution">
    <text evidence="10">The sequence shown here is derived from an EMBL/GenBank/DDBJ whole genome shotgun (WGS) entry which is preliminary data.</text>
</comment>
<feature type="transmembrane region" description="Helical" evidence="8">
    <location>
        <begin position="377"/>
        <end position="398"/>
    </location>
</feature>
<reference evidence="10 12" key="1">
    <citation type="submission" date="2017-08" db="EMBL/GenBank/DDBJ databases">
        <title>Genomic and metabolic characterisation of spoilage-associated Pseudomonas species.</title>
        <authorList>
            <person name="Stanborough T."/>
            <person name="Fegan N."/>
            <person name="Powell S.M."/>
            <person name="Singh T."/>
            <person name="Tamplin M.L."/>
            <person name="Chandry P.S."/>
        </authorList>
    </citation>
    <scope>NUCLEOTIDE SEQUENCE [LARGE SCALE GENOMIC DNA]</scope>
    <source>
        <strain evidence="10 12">L1802</strain>
    </source>
</reference>
<dbReference type="KEGG" id="plq:AA042_04180"/>
<evidence type="ECO:0000256" key="7">
    <source>
        <dbReference type="ARBA" id="ARBA00023136"/>
    </source>
</evidence>
<dbReference type="OrthoDB" id="3690818at2"/>
<dbReference type="InterPro" id="IPR036259">
    <property type="entry name" value="MFS_trans_sf"/>
</dbReference>
<evidence type="ECO:0000259" key="9">
    <source>
        <dbReference type="PROSITE" id="PS50850"/>
    </source>
</evidence>
<dbReference type="GO" id="GO:0015293">
    <property type="term" value="F:symporter activity"/>
    <property type="evidence" value="ECO:0007669"/>
    <property type="project" value="UniProtKB-KW"/>
</dbReference>
<feature type="transmembrane region" description="Helical" evidence="8">
    <location>
        <begin position="199"/>
        <end position="218"/>
    </location>
</feature>
<dbReference type="GeneID" id="61879599"/>
<feature type="transmembrane region" description="Helical" evidence="8">
    <location>
        <begin position="287"/>
        <end position="304"/>
    </location>
</feature>
<dbReference type="NCBIfam" id="NF007710">
    <property type="entry name" value="PRK10406.1"/>
    <property type="match status" value="1"/>
</dbReference>
<dbReference type="PROSITE" id="PS00216">
    <property type="entry name" value="SUGAR_TRANSPORT_1"/>
    <property type="match status" value="1"/>
</dbReference>
<dbReference type="InterPro" id="IPR051084">
    <property type="entry name" value="H+-coupled_symporters"/>
</dbReference>
<feature type="transmembrane region" description="Helical" evidence="8">
    <location>
        <begin position="341"/>
        <end position="365"/>
    </location>
</feature>
<evidence type="ECO:0000256" key="2">
    <source>
        <dbReference type="ARBA" id="ARBA00022448"/>
    </source>
</evidence>
<evidence type="ECO:0000256" key="4">
    <source>
        <dbReference type="ARBA" id="ARBA00022692"/>
    </source>
</evidence>
<evidence type="ECO:0000256" key="1">
    <source>
        <dbReference type="ARBA" id="ARBA00004651"/>
    </source>
</evidence>
<keyword evidence="2" id="KW-0813">Transport</keyword>